<dbReference type="SUPFAM" id="SSF51735">
    <property type="entry name" value="NAD(P)-binding Rossmann-fold domains"/>
    <property type="match status" value="1"/>
</dbReference>
<feature type="domain" description="RmlD-like substrate binding" evidence="3">
    <location>
        <begin position="12"/>
        <end position="297"/>
    </location>
</feature>
<evidence type="ECO:0000313" key="4">
    <source>
        <dbReference type="EMBL" id="GET36489.1"/>
    </source>
</evidence>
<dbReference type="Proteomes" id="UP001050975">
    <property type="component" value="Unassembled WGS sequence"/>
</dbReference>
<keyword evidence="5" id="KW-1185">Reference proteome</keyword>
<proteinExistence type="inferred from homology"/>
<organism evidence="4 5">
    <name type="scientific">Microseira wollei NIES-4236</name>
    <dbReference type="NCBI Taxonomy" id="2530354"/>
    <lineage>
        <taxon>Bacteria</taxon>
        <taxon>Bacillati</taxon>
        <taxon>Cyanobacteriota</taxon>
        <taxon>Cyanophyceae</taxon>
        <taxon>Oscillatoriophycideae</taxon>
        <taxon>Aerosakkonematales</taxon>
        <taxon>Aerosakkonemataceae</taxon>
        <taxon>Microseira</taxon>
    </lineage>
</organism>
<dbReference type="PANTHER" id="PTHR10491">
    <property type="entry name" value="DTDP-4-DEHYDRORHAMNOSE REDUCTASE"/>
    <property type="match status" value="1"/>
</dbReference>
<reference evidence="4" key="1">
    <citation type="submission" date="2019-10" db="EMBL/GenBank/DDBJ databases">
        <title>Draft genome sequece of Microseira wollei NIES-4236.</title>
        <authorList>
            <person name="Yamaguchi H."/>
            <person name="Suzuki S."/>
            <person name="Kawachi M."/>
        </authorList>
    </citation>
    <scope>NUCLEOTIDE SEQUENCE</scope>
    <source>
        <strain evidence="4">NIES-4236</strain>
    </source>
</reference>
<dbReference type="CDD" id="cd05254">
    <property type="entry name" value="dTDP_HR_like_SDR_e"/>
    <property type="match status" value="1"/>
</dbReference>
<dbReference type="RefSeq" id="WP_226576151.1">
    <property type="nucleotide sequence ID" value="NZ_BLAY01000013.1"/>
</dbReference>
<evidence type="ECO:0000259" key="3">
    <source>
        <dbReference type="Pfam" id="PF04321"/>
    </source>
</evidence>
<dbReference type="GO" id="GO:0048269">
    <property type="term" value="C:methionine adenosyltransferase complex"/>
    <property type="evidence" value="ECO:0007669"/>
    <property type="project" value="TreeGrafter"/>
</dbReference>
<dbReference type="PANTHER" id="PTHR10491:SF4">
    <property type="entry name" value="METHIONINE ADENOSYLTRANSFERASE 2 SUBUNIT BETA"/>
    <property type="match status" value="1"/>
</dbReference>
<comment type="similarity">
    <text evidence="1 2">Belongs to the dTDP-4-dehydrorhamnose reductase family.</text>
</comment>
<dbReference type="EC" id="1.1.1.133" evidence="2"/>
<comment type="caution">
    <text evidence="4">The sequence shown here is derived from an EMBL/GenBank/DDBJ whole genome shotgun (WGS) entry which is preliminary data.</text>
</comment>
<evidence type="ECO:0000256" key="2">
    <source>
        <dbReference type="RuleBase" id="RU364082"/>
    </source>
</evidence>
<gene>
    <name evidence="4" type="primary">rmlD</name>
    <name evidence="4" type="ORF">MiSe_12400</name>
</gene>
<sequence>MGRTDSLRNKSFLITGAAGMLGKAFHEALIEDVEGCKVIALSHQDLDITDRNAVLSLETQKPDFILHCAAQTNVDRCQEEPESCAGVQIDGTLHIAELAQQTKAKVFYPQSFLIFDGSDTPTTEATQPAPLSIYGNYKLEAERQLLSMLPDSLVVRMAGFFGGEEADKNFVGKFARHLVKLIGDGVTSYEVGDRIWQPTYTLDLARNCLHLLALGKTGTYNMAGHTEASFFELAQACVEYLGLSDRITIERVSAEIMAQRDRAARPKCVLLANQRLQAENLDMQRPWQVSLKDYLSRPYFHNLFQSLNLGAIDVT</sequence>
<keyword evidence="2" id="KW-0521">NADP</keyword>
<dbReference type="InterPro" id="IPR005913">
    <property type="entry name" value="dTDP_dehydrorham_reduct"/>
</dbReference>
<dbReference type="AlphaFoldDB" id="A0AAV3WFD8"/>
<dbReference type="GO" id="GO:0006556">
    <property type="term" value="P:S-adenosylmethionine biosynthetic process"/>
    <property type="evidence" value="ECO:0007669"/>
    <property type="project" value="TreeGrafter"/>
</dbReference>
<dbReference type="GO" id="GO:0048270">
    <property type="term" value="F:methionine adenosyltransferase regulator activity"/>
    <property type="evidence" value="ECO:0007669"/>
    <property type="project" value="TreeGrafter"/>
</dbReference>
<dbReference type="EMBL" id="BLAY01000013">
    <property type="protein sequence ID" value="GET36489.1"/>
    <property type="molecule type" value="Genomic_DNA"/>
</dbReference>
<keyword evidence="2" id="KW-0560">Oxidoreductase</keyword>
<evidence type="ECO:0000313" key="5">
    <source>
        <dbReference type="Proteomes" id="UP001050975"/>
    </source>
</evidence>
<protein>
    <recommendedName>
        <fullName evidence="2">dTDP-4-dehydrorhamnose reductase</fullName>
        <ecNumber evidence="2">1.1.1.133</ecNumber>
    </recommendedName>
</protein>
<dbReference type="Gene3D" id="3.40.50.720">
    <property type="entry name" value="NAD(P)-binding Rossmann-like Domain"/>
    <property type="match status" value="1"/>
</dbReference>
<dbReference type="GO" id="GO:0008831">
    <property type="term" value="F:dTDP-4-dehydrorhamnose reductase activity"/>
    <property type="evidence" value="ECO:0007669"/>
    <property type="project" value="UniProtKB-EC"/>
</dbReference>
<comment type="function">
    <text evidence="2">Catalyzes the reduction of dTDP-6-deoxy-L-lyxo-4-hexulose to yield dTDP-L-rhamnose.</text>
</comment>
<comment type="pathway">
    <text evidence="2">Carbohydrate biosynthesis; dTDP-L-rhamnose biosynthesis.</text>
</comment>
<dbReference type="Pfam" id="PF04321">
    <property type="entry name" value="RmlD_sub_bind"/>
    <property type="match status" value="1"/>
</dbReference>
<dbReference type="InterPro" id="IPR036291">
    <property type="entry name" value="NAD(P)-bd_dom_sf"/>
</dbReference>
<dbReference type="Gene3D" id="3.90.25.10">
    <property type="entry name" value="UDP-galactose 4-epimerase, domain 1"/>
    <property type="match status" value="1"/>
</dbReference>
<name>A0AAV3WFD8_9CYAN</name>
<evidence type="ECO:0000256" key="1">
    <source>
        <dbReference type="ARBA" id="ARBA00010944"/>
    </source>
</evidence>
<accession>A0AAV3WFD8</accession>
<dbReference type="InterPro" id="IPR029903">
    <property type="entry name" value="RmlD-like-bd"/>
</dbReference>